<dbReference type="EMBL" id="BMUT01000003">
    <property type="protein sequence ID" value="GGX73809.1"/>
    <property type="molecule type" value="Genomic_DNA"/>
</dbReference>
<evidence type="ECO:0000313" key="2">
    <source>
        <dbReference type="EMBL" id="GGX73809.1"/>
    </source>
</evidence>
<dbReference type="InterPro" id="IPR016181">
    <property type="entry name" value="Acyl_CoA_acyltransferase"/>
</dbReference>
<keyword evidence="3" id="KW-1185">Reference proteome</keyword>
<comment type="caution">
    <text evidence="2">The sequence shown here is derived from an EMBL/GenBank/DDBJ whole genome shotgun (WGS) entry which is preliminary data.</text>
</comment>
<name>A0ABQ2Y847_9ACTN</name>
<organism evidence="2 3">
    <name type="scientific">Streptomyces hiroshimensis</name>
    <dbReference type="NCBI Taxonomy" id="66424"/>
    <lineage>
        <taxon>Bacteria</taxon>
        <taxon>Bacillati</taxon>
        <taxon>Actinomycetota</taxon>
        <taxon>Actinomycetes</taxon>
        <taxon>Kitasatosporales</taxon>
        <taxon>Streptomycetaceae</taxon>
        <taxon>Streptomyces</taxon>
    </lineage>
</organism>
<gene>
    <name evidence="2" type="ORF">GCM10010324_18890</name>
</gene>
<dbReference type="Gene3D" id="3.40.630.30">
    <property type="match status" value="1"/>
</dbReference>
<protein>
    <recommendedName>
        <fullName evidence="1">N-acetyltransferase domain-containing protein</fullName>
    </recommendedName>
</protein>
<reference evidence="3" key="1">
    <citation type="journal article" date="2019" name="Int. J. Syst. Evol. Microbiol.">
        <title>The Global Catalogue of Microorganisms (GCM) 10K type strain sequencing project: providing services to taxonomists for standard genome sequencing and annotation.</title>
        <authorList>
            <consortium name="The Broad Institute Genomics Platform"/>
            <consortium name="The Broad Institute Genome Sequencing Center for Infectious Disease"/>
            <person name="Wu L."/>
            <person name="Ma J."/>
        </authorList>
    </citation>
    <scope>NUCLEOTIDE SEQUENCE [LARGE SCALE GENOMIC DNA]</scope>
    <source>
        <strain evidence="3">JCM 4586</strain>
    </source>
</reference>
<dbReference type="SUPFAM" id="SSF55729">
    <property type="entry name" value="Acyl-CoA N-acyltransferases (Nat)"/>
    <property type="match status" value="1"/>
</dbReference>
<accession>A0ABQ2Y847</accession>
<proteinExistence type="predicted"/>
<feature type="domain" description="N-acetyltransferase" evidence="1">
    <location>
        <begin position="10"/>
        <end position="154"/>
    </location>
</feature>
<evidence type="ECO:0000259" key="1">
    <source>
        <dbReference type="PROSITE" id="PS51186"/>
    </source>
</evidence>
<dbReference type="InterPro" id="IPR000182">
    <property type="entry name" value="GNAT_dom"/>
</dbReference>
<dbReference type="Pfam" id="PF00583">
    <property type="entry name" value="Acetyltransf_1"/>
    <property type="match status" value="1"/>
</dbReference>
<dbReference type="PROSITE" id="PS51186">
    <property type="entry name" value="GNAT"/>
    <property type="match status" value="1"/>
</dbReference>
<sequence>MGTITDSTPLTLRPATAELRPVIEQLAQLYRHDMSEFLGHLPAADGTFGFSILPLFFDEPEREALLIEYGAAPGGFVLTRPTSEGRTSISAFFVVRALRRRGVGRRAALQLLHSRPGAWAIAFQEANAGAARFWRGTATAAVGSAWHEETRPVPPPAPATLPEDNWIFLNTGVRSLPLTARGEG</sequence>
<dbReference type="Proteomes" id="UP000659223">
    <property type="component" value="Unassembled WGS sequence"/>
</dbReference>
<evidence type="ECO:0000313" key="3">
    <source>
        <dbReference type="Proteomes" id="UP000659223"/>
    </source>
</evidence>